<dbReference type="GO" id="GO:0043565">
    <property type="term" value="F:sequence-specific DNA binding"/>
    <property type="evidence" value="ECO:0007669"/>
    <property type="project" value="InterPro"/>
</dbReference>
<dbReference type="Gene3D" id="1.10.10.60">
    <property type="entry name" value="Homeodomain-like"/>
    <property type="match status" value="2"/>
</dbReference>
<dbReference type="PROSITE" id="PS01124">
    <property type="entry name" value="HTH_ARAC_FAMILY_2"/>
    <property type="match status" value="1"/>
</dbReference>
<sequence length="786" mass="90708">MEHHSGDFSVAVRDIRQLNQPEGDALTLLWTLQGCVSLHDGEEHQRLDADRLKIVNRNRPWRLSSREPNAVMVLTLSGSWLTRLDGDFFTFDYQTSLDTRDADDSLRRLMRQLLVIELVNHQPRYRLEANRWLSEIVLLLATRFTQPIAAGTRRGTENWSRRIARVVARIEASYRHRLSLHEVAAAEFVSEAWLSRLFHKEVGMSFVQYITALRLNKAAEQLTSTRKTVQQVAQEHGFASTRMMSDLFKRQHGLTPRQYRQQRPLPTADTARPRAGAGDDWQPVAVERLYARLNEPEIKGWDSPPLQLNPQQTRQIDIRQFPERTAPLRHTRMVVTVRELDDLLREDVRRELEQLHGSLPIYAIDINDPFLSSRLFGTGWDDPQMAGYACWYNLQRIFSWLATMGWGAILHTGLTTRCDLLQRFLRLAANHFSPATLASWRFVWHWSPQASEEARLHAWRQQRETLQALLPQPQLGVWHRFSEEAMSDDPFLASPILAEADFLACQADANELLDLAQLDSSRLASSESYPVHKLRQIQAALRQHQLALPLWLLSWNTLTGNTRDTNGRFFRGALLMDNLLGLADRVWLAGFWLNSGLQGEARANGRLDTSSLALHYLHGLPRPVYWVLWLWRRLRGEVLIADKNLLLLRHNGHYQLLLRNTVVFNPWLSSEETFTQRFSQPYSIQLLGLAGRWRIKQHLFDQHHGALFPLFEAFRSRSGPDDEDYGWLMHQARPALSVAEESPQSGWHRVDSLQSNALVLYEFSPLNEEPIGFPPAASVPRSGRRF</sequence>
<dbReference type="Gene3D" id="2.60.40.1500">
    <property type="entry name" value="Glycosyl hydrolase domain, family 39"/>
    <property type="match status" value="1"/>
</dbReference>
<dbReference type="AlphaFoldDB" id="A0A3P8IZZ5"/>
<keyword evidence="1" id="KW-0805">Transcription regulation</keyword>
<dbReference type="Pfam" id="PF12833">
    <property type="entry name" value="HTH_18"/>
    <property type="match status" value="1"/>
</dbReference>
<dbReference type="PANTHER" id="PTHR46796">
    <property type="entry name" value="HTH-TYPE TRANSCRIPTIONAL ACTIVATOR RHAS-RELATED"/>
    <property type="match status" value="1"/>
</dbReference>
<dbReference type="InterPro" id="IPR017853">
    <property type="entry name" value="GH"/>
</dbReference>
<organism evidence="6 7">
    <name type="scientific">Raoultella terrigena</name>
    <name type="common">Klebsiella terrigena</name>
    <dbReference type="NCBI Taxonomy" id="577"/>
    <lineage>
        <taxon>Bacteria</taxon>
        <taxon>Pseudomonadati</taxon>
        <taxon>Pseudomonadota</taxon>
        <taxon>Gammaproteobacteria</taxon>
        <taxon>Enterobacterales</taxon>
        <taxon>Enterobacteriaceae</taxon>
        <taxon>Klebsiella/Raoultella group</taxon>
        <taxon>Raoultella</taxon>
    </lineage>
</organism>
<reference evidence="6 7" key="1">
    <citation type="submission" date="2018-12" db="EMBL/GenBank/DDBJ databases">
        <authorList>
            <consortium name="Pathogen Informatics"/>
        </authorList>
    </citation>
    <scope>NUCLEOTIDE SEQUENCE [LARGE SCALE GENOMIC DNA]</scope>
    <source>
        <strain evidence="6 7">NCTC13098</strain>
    </source>
</reference>
<accession>A0A3P8IZZ5</accession>
<gene>
    <name evidence="6" type="primary">tetD_2</name>
    <name evidence="6" type="ORF">NCTC13098_04111</name>
</gene>
<dbReference type="GO" id="GO:0003700">
    <property type="term" value="F:DNA-binding transcription factor activity"/>
    <property type="evidence" value="ECO:0007669"/>
    <property type="project" value="InterPro"/>
</dbReference>
<dbReference type="Proteomes" id="UP000274346">
    <property type="component" value="Chromosome"/>
</dbReference>
<evidence type="ECO:0000256" key="3">
    <source>
        <dbReference type="ARBA" id="ARBA00023163"/>
    </source>
</evidence>
<dbReference type="SUPFAM" id="SSF51011">
    <property type="entry name" value="Glycosyl hydrolase domain"/>
    <property type="match status" value="1"/>
</dbReference>
<dbReference type="KEGG" id="rtg:NCTC13098_04111"/>
<dbReference type="InterPro" id="IPR050204">
    <property type="entry name" value="AraC_XylS_family_regulators"/>
</dbReference>
<name>A0A3P8IZZ5_RAOTE</name>
<dbReference type="SUPFAM" id="SSF51445">
    <property type="entry name" value="(Trans)glycosidases"/>
    <property type="match status" value="1"/>
</dbReference>
<protein>
    <submittedName>
        <fullName evidence="6">DNA-binding transcriptional regulator AraC</fullName>
    </submittedName>
</protein>
<dbReference type="InterPro" id="IPR018060">
    <property type="entry name" value="HTH_AraC"/>
</dbReference>
<dbReference type="SUPFAM" id="SSF46689">
    <property type="entry name" value="Homeodomain-like"/>
    <property type="match status" value="2"/>
</dbReference>
<dbReference type="EMBL" id="LR131271">
    <property type="protein sequence ID" value="VDR27739.1"/>
    <property type="molecule type" value="Genomic_DNA"/>
</dbReference>
<evidence type="ECO:0000259" key="5">
    <source>
        <dbReference type="PROSITE" id="PS01124"/>
    </source>
</evidence>
<proteinExistence type="predicted"/>
<evidence type="ECO:0000313" key="7">
    <source>
        <dbReference type="Proteomes" id="UP000274346"/>
    </source>
</evidence>
<keyword evidence="2 6" id="KW-0238">DNA-binding</keyword>
<keyword evidence="3" id="KW-0804">Transcription</keyword>
<feature type="region of interest" description="Disordered" evidence="4">
    <location>
        <begin position="253"/>
        <end position="278"/>
    </location>
</feature>
<dbReference type="Gene3D" id="3.20.20.80">
    <property type="entry name" value="Glycosidases"/>
    <property type="match status" value="1"/>
</dbReference>
<evidence type="ECO:0000313" key="6">
    <source>
        <dbReference type="EMBL" id="VDR27739.1"/>
    </source>
</evidence>
<dbReference type="InterPro" id="IPR009057">
    <property type="entry name" value="Homeodomain-like_sf"/>
</dbReference>
<feature type="domain" description="HTH araC/xylS-type" evidence="5">
    <location>
        <begin position="164"/>
        <end position="262"/>
    </location>
</feature>
<evidence type="ECO:0000256" key="4">
    <source>
        <dbReference type="SAM" id="MobiDB-lite"/>
    </source>
</evidence>
<evidence type="ECO:0000256" key="1">
    <source>
        <dbReference type="ARBA" id="ARBA00023015"/>
    </source>
</evidence>
<evidence type="ECO:0000256" key="2">
    <source>
        <dbReference type="ARBA" id="ARBA00023125"/>
    </source>
</evidence>
<dbReference type="SMART" id="SM00342">
    <property type="entry name" value="HTH_ARAC"/>
    <property type="match status" value="1"/>
</dbReference>